<dbReference type="InterPro" id="IPR036259">
    <property type="entry name" value="MFS_trans_sf"/>
</dbReference>
<dbReference type="Gene3D" id="1.20.1250.20">
    <property type="entry name" value="MFS general substrate transporter like domains"/>
    <property type="match status" value="1"/>
</dbReference>
<reference evidence="7 8" key="1">
    <citation type="submission" date="2018-06" db="EMBL/GenBank/DDBJ databases">
        <title>Streptacidiphilus pinicola sp. nov., isolated from pine grove soil.</title>
        <authorList>
            <person name="Roh S.G."/>
            <person name="Park S."/>
            <person name="Kim M.-K."/>
            <person name="Yun B.-R."/>
            <person name="Park J."/>
            <person name="Kim M.J."/>
            <person name="Kim Y.S."/>
            <person name="Kim S.B."/>
        </authorList>
    </citation>
    <scope>NUCLEOTIDE SEQUENCE [LARGE SCALE GENOMIC DNA]</scope>
    <source>
        <strain evidence="7 8">MMS16-CNU450</strain>
    </source>
</reference>
<feature type="domain" description="Major facilitator superfamily (MFS) profile" evidence="6">
    <location>
        <begin position="1"/>
        <end position="375"/>
    </location>
</feature>
<feature type="transmembrane region" description="Helical" evidence="5">
    <location>
        <begin position="262"/>
        <end position="280"/>
    </location>
</feature>
<dbReference type="InterPro" id="IPR011701">
    <property type="entry name" value="MFS"/>
</dbReference>
<dbReference type="SUPFAM" id="SSF103473">
    <property type="entry name" value="MFS general substrate transporter"/>
    <property type="match status" value="1"/>
</dbReference>
<dbReference type="OrthoDB" id="5189108at2"/>
<comment type="subcellular location">
    <subcellularLocation>
        <location evidence="1">Cell membrane</location>
        <topology evidence="1">Multi-pass membrane protein</topology>
    </subcellularLocation>
</comment>
<feature type="transmembrane region" description="Helical" evidence="5">
    <location>
        <begin position="158"/>
        <end position="178"/>
    </location>
</feature>
<dbReference type="PANTHER" id="PTHR23531">
    <property type="entry name" value="QUINOLENE RESISTANCE PROTEIN NORA"/>
    <property type="match status" value="1"/>
</dbReference>
<feature type="transmembrane region" description="Helical" evidence="5">
    <location>
        <begin position="323"/>
        <end position="346"/>
    </location>
</feature>
<dbReference type="GO" id="GO:0005886">
    <property type="term" value="C:plasma membrane"/>
    <property type="evidence" value="ECO:0007669"/>
    <property type="project" value="UniProtKB-SubCell"/>
</dbReference>
<feature type="transmembrane region" description="Helical" evidence="5">
    <location>
        <begin position="129"/>
        <end position="152"/>
    </location>
</feature>
<evidence type="ECO:0000256" key="4">
    <source>
        <dbReference type="ARBA" id="ARBA00023136"/>
    </source>
</evidence>
<dbReference type="AlphaFoldDB" id="A0A2X0KJG3"/>
<feature type="transmembrane region" description="Helical" evidence="5">
    <location>
        <begin position="29"/>
        <end position="53"/>
    </location>
</feature>
<evidence type="ECO:0000259" key="6">
    <source>
        <dbReference type="PROSITE" id="PS50850"/>
    </source>
</evidence>
<feature type="transmembrane region" description="Helical" evidence="5">
    <location>
        <begin position="230"/>
        <end position="250"/>
    </location>
</feature>
<dbReference type="Pfam" id="PF07690">
    <property type="entry name" value="MFS_1"/>
    <property type="match status" value="1"/>
</dbReference>
<evidence type="ECO:0000256" key="2">
    <source>
        <dbReference type="ARBA" id="ARBA00022692"/>
    </source>
</evidence>
<organism evidence="7 8">
    <name type="scientific">Streptacidiphilus pinicola</name>
    <dbReference type="NCBI Taxonomy" id="2219663"/>
    <lineage>
        <taxon>Bacteria</taxon>
        <taxon>Bacillati</taxon>
        <taxon>Actinomycetota</taxon>
        <taxon>Actinomycetes</taxon>
        <taxon>Kitasatosporales</taxon>
        <taxon>Streptomycetaceae</taxon>
        <taxon>Streptacidiphilus</taxon>
    </lineage>
</organism>
<keyword evidence="3 5" id="KW-1133">Transmembrane helix</keyword>
<comment type="caution">
    <text evidence="7">The sequence shown here is derived from an EMBL/GenBank/DDBJ whole genome shotgun (WGS) entry which is preliminary data.</text>
</comment>
<feature type="transmembrane region" description="Helical" evidence="5">
    <location>
        <begin position="352"/>
        <end position="369"/>
    </location>
</feature>
<accession>A0A2X0KJG3</accession>
<feature type="transmembrane region" description="Helical" evidence="5">
    <location>
        <begin position="199"/>
        <end position="224"/>
    </location>
</feature>
<feature type="transmembrane region" description="Helical" evidence="5">
    <location>
        <begin position="90"/>
        <end position="117"/>
    </location>
</feature>
<keyword evidence="8" id="KW-1185">Reference proteome</keyword>
<sequence length="383" mass="37873">MTRPLLLRFVSLLGGSTSFYLLLSVVPGFAVAHGGGGGTAGLATGVLMLATVGGELATPALVRRLGYRVVLAAGLALMGAPALALTASAALWVIVAVCVLRGVGFACTVVAGGALTASLIPAERRGEGLALVGIVSGVPSLVALPLGVWLAAHEGYGAVFTIGAAAALLAVLSVPALPDRIRASGRHVGLGEALRSGELLRPAVVFGTTAVAAGIVVTFLPLVVPGSAGWAVTVALLVQPGAATIARWVAGRRGDRRGPAGLVVPGLLLAALGTLLTAAATSSPVLVVVAMAVFGTGFGFAQNSTLMLMYGRVPEAGYGTVSALWNFAYDAGMGVGALAFGAVAAATGYPSAFALTAAVMLAALAPALADRRRATTPKEAGPQ</sequence>
<keyword evidence="4 5" id="KW-0472">Membrane</keyword>
<dbReference type="PROSITE" id="PS50850">
    <property type="entry name" value="MFS"/>
    <property type="match status" value="1"/>
</dbReference>
<dbReference type="GO" id="GO:0022857">
    <property type="term" value="F:transmembrane transporter activity"/>
    <property type="evidence" value="ECO:0007669"/>
    <property type="project" value="InterPro"/>
</dbReference>
<dbReference type="Proteomes" id="UP000248889">
    <property type="component" value="Unassembled WGS sequence"/>
</dbReference>
<dbReference type="InterPro" id="IPR052714">
    <property type="entry name" value="MFS_Exporter"/>
</dbReference>
<evidence type="ECO:0000313" key="7">
    <source>
        <dbReference type="EMBL" id="RAG86860.1"/>
    </source>
</evidence>
<evidence type="ECO:0000256" key="5">
    <source>
        <dbReference type="SAM" id="Phobius"/>
    </source>
</evidence>
<dbReference type="InterPro" id="IPR020846">
    <property type="entry name" value="MFS_dom"/>
</dbReference>
<evidence type="ECO:0000256" key="3">
    <source>
        <dbReference type="ARBA" id="ARBA00022989"/>
    </source>
</evidence>
<feature type="transmembrane region" description="Helical" evidence="5">
    <location>
        <begin position="65"/>
        <end position="84"/>
    </location>
</feature>
<proteinExistence type="predicted"/>
<evidence type="ECO:0000313" key="8">
    <source>
        <dbReference type="Proteomes" id="UP000248889"/>
    </source>
</evidence>
<name>A0A2X0KJG3_9ACTN</name>
<feature type="transmembrane region" description="Helical" evidence="5">
    <location>
        <begin position="286"/>
        <end position="311"/>
    </location>
</feature>
<gene>
    <name evidence="7" type="ORF">DN069_04730</name>
</gene>
<feature type="transmembrane region" description="Helical" evidence="5">
    <location>
        <begin position="5"/>
        <end position="23"/>
    </location>
</feature>
<keyword evidence="2 5" id="KW-0812">Transmembrane</keyword>
<dbReference type="PANTHER" id="PTHR23531:SF1">
    <property type="entry name" value="QUINOLENE RESISTANCE PROTEIN NORA"/>
    <property type="match status" value="1"/>
</dbReference>
<dbReference type="EMBL" id="QKYN01000020">
    <property type="protein sequence ID" value="RAG86860.1"/>
    <property type="molecule type" value="Genomic_DNA"/>
</dbReference>
<protein>
    <submittedName>
        <fullName evidence="7">MFS transporter</fullName>
    </submittedName>
</protein>
<evidence type="ECO:0000256" key="1">
    <source>
        <dbReference type="ARBA" id="ARBA00004651"/>
    </source>
</evidence>